<evidence type="ECO:0000313" key="1">
    <source>
        <dbReference type="EMBL" id="GFY57886.1"/>
    </source>
</evidence>
<evidence type="ECO:0008006" key="3">
    <source>
        <dbReference type="Google" id="ProtNLM"/>
    </source>
</evidence>
<reference evidence="1" key="1">
    <citation type="submission" date="2020-08" db="EMBL/GenBank/DDBJ databases">
        <title>Multicomponent nature underlies the extraordinary mechanical properties of spider dragline silk.</title>
        <authorList>
            <person name="Kono N."/>
            <person name="Nakamura H."/>
            <person name="Mori M."/>
            <person name="Yoshida Y."/>
            <person name="Ohtoshi R."/>
            <person name="Malay A.D."/>
            <person name="Moran D.A.P."/>
            <person name="Tomita M."/>
            <person name="Numata K."/>
            <person name="Arakawa K."/>
        </authorList>
    </citation>
    <scope>NUCLEOTIDE SEQUENCE</scope>
</reference>
<dbReference type="AlphaFoldDB" id="A0A8X7C5D3"/>
<comment type="caution">
    <text evidence="1">The sequence shown here is derived from an EMBL/GenBank/DDBJ whole genome shotgun (WGS) entry which is preliminary data.</text>
</comment>
<dbReference type="Proteomes" id="UP000886998">
    <property type="component" value="Unassembled WGS sequence"/>
</dbReference>
<accession>A0A8X7C5D3</accession>
<gene>
    <name evidence="1" type="ORF">TNIN_191271</name>
</gene>
<name>A0A8X7C5D3_9ARAC</name>
<evidence type="ECO:0000313" key="2">
    <source>
        <dbReference type="Proteomes" id="UP000886998"/>
    </source>
</evidence>
<sequence>MERIIHARIMRWLFEHNVLHFYQTAFRAGHSTVDQLFYFVQSVIDGLEERPHKKTTAVFLGLSTAFDCVWRHKLIEVLQRSGIKDNSLL</sequence>
<keyword evidence="2" id="KW-1185">Reference proteome</keyword>
<dbReference type="EMBL" id="BMAV01011793">
    <property type="protein sequence ID" value="GFY57886.1"/>
    <property type="molecule type" value="Genomic_DNA"/>
</dbReference>
<dbReference type="OrthoDB" id="414730at2759"/>
<proteinExistence type="predicted"/>
<protein>
    <recommendedName>
        <fullName evidence="3">Reverse transcriptase domain-containing protein</fullName>
    </recommendedName>
</protein>
<organism evidence="1 2">
    <name type="scientific">Trichonephila inaurata madagascariensis</name>
    <dbReference type="NCBI Taxonomy" id="2747483"/>
    <lineage>
        <taxon>Eukaryota</taxon>
        <taxon>Metazoa</taxon>
        <taxon>Ecdysozoa</taxon>
        <taxon>Arthropoda</taxon>
        <taxon>Chelicerata</taxon>
        <taxon>Arachnida</taxon>
        <taxon>Araneae</taxon>
        <taxon>Araneomorphae</taxon>
        <taxon>Entelegynae</taxon>
        <taxon>Araneoidea</taxon>
        <taxon>Nephilidae</taxon>
        <taxon>Trichonephila</taxon>
        <taxon>Trichonephila inaurata</taxon>
    </lineage>
</organism>